<evidence type="ECO:0000256" key="1">
    <source>
        <dbReference type="SAM" id="MobiDB-lite"/>
    </source>
</evidence>
<keyword evidence="3" id="KW-1185">Reference proteome</keyword>
<reference evidence="2" key="2">
    <citation type="submission" date="2018-03" db="EMBL/GenBank/DDBJ databases">
        <title>The Triticum urartu genome reveals the dynamic nature of wheat genome evolution.</title>
        <authorList>
            <person name="Ling H."/>
            <person name="Ma B."/>
            <person name="Shi X."/>
            <person name="Liu H."/>
            <person name="Dong L."/>
            <person name="Sun H."/>
            <person name="Cao Y."/>
            <person name="Gao Q."/>
            <person name="Zheng S."/>
            <person name="Li Y."/>
            <person name="Yu Y."/>
            <person name="Du H."/>
            <person name="Qi M."/>
            <person name="Li Y."/>
            <person name="Yu H."/>
            <person name="Cui Y."/>
            <person name="Wang N."/>
            <person name="Chen C."/>
            <person name="Wu H."/>
            <person name="Zhao Y."/>
            <person name="Zhang J."/>
            <person name="Li Y."/>
            <person name="Zhou W."/>
            <person name="Zhang B."/>
            <person name="Hu W."/>
            <person name="Eijk M."/>
            <person name="Tang J."/>
            <person name="Witsenboer H."/>
            <person name="Zhao S."/>
            <person name="Li Z."/>
            <person name="Zhang A."/>
            <person name="Wang D."/>
            <person name="Liang C."/>
        </authorList>
    </citation>
    <scope>NUCLEOTIDE SEQUENCE [LARGE SCALE GENOMIC DNA]</scope>
    <source>
        <strain evidence="2">cv. G1812</strain>
    </source>
</reference>
<evidence type="ECO:0000313" key="2">
    <source>
        <dbReference type="EnsemblPlants" id="TuG1812G0300000960.01.T01.cds458147"/>
    </source>
</evidence>
<feature type="compositionally biased region" description="Basic residues" evidence="1">
    <location>
        <begin position="186"/>
        <end position="211"/>
    </location>
</feature>
<reference evidence="2" key="3">
    <citation type="submission" date="2022-06" db="UniProtKB">
        <authorList>
            <consortium name="EnsemblPlants"/>
        </authorList>
    </citation>
    <scope>IDENTIFICATION</scope>
</reference>
<protein>
    <submittedName>
        <fullName evidence="2">Uncharacterized protein</fullName>
    </submittedName>
</protein>
<feature type="compositionally biased region" description="Basic and acidic residues" evidence="1">
    <location>
        <begin position="165"/>
        <end position="175"/>
    </location>
</feature>
<proteinExistence type="predicted"/>
<evidence type="ECO:0000313" key="3">
    <source>
        <dbReference type="Proteomes" id="UP000015106"/>
    </source>
</evidence>
<feature type="compositionally biased region" description="Pro residues" evidence="1">
    <location>
        <begin position="44"/>
        <end position="57"/>
    </location>
</feature>
<feature type="region of interest" description="Disordered" evidence="1">
    <location>
        <begin position="44"/>
        <end position="283"/>
    </location>
</feature>
<dbReference type="Gramene" id="TuG1812G0300000960.01.T01">
    <property type="protein sequence ID" value="TuG1812G0300000960.01.T01.cds458147"/>
    <property type="gene ID" value="TuG1812G0300000960.01"/>
</dbReference>
<dbReference type="EnsemblPlants" id="TuG1812G0300000960.01.T01">
    <property type="protein sequence ID" value="TuG1812G0300000960.01.T01.cds458147"/>
    <property type="gene ID" value="TuG1812G0300000960.01"/>
</dbReference>
<dbReference type="AlphaFoldDB" id="A0A8R7TRR5"/>
<sequence>MSGFCPLALPQRPAFLRRHRALPVPPPGLLRARRRLRRLRPLVLLPPGPDPAQPPLPLLRHLPRRRRPRQVEPPPRLPAAPHLRLPRRRRPPLQRLLQDHPHHPLLPQPPHRARRRPELPLLRLRIQGPRPEGAAPGAVRHRAQVLRPHRHARRRRPPGARRRQRAEARQGRVRDAAGQPAVERHPAHRHLRRARRLLRPRRHARRRRAQPRRPPGPRPLLLQVRPARGQSAHNDGIAVDQEGDGGGAAAERADGDIRVRALLHPGHHQEDLQPQIRLPHQKG</sequence>
<reference evidence="3" key="1">
    <citation type="journal article" date="2013" name="Nature">
        <title>Draft genome of the wheat A-genome progenitor Triticum urartu.</title>
        <authorList>
            <person name="Ling H.Q."/>
            <person name="Zhao S."/>
            <person name="Liu D."/>
            <person name="Wang J."/>
            <person name="Sun H."/>
            <person name="Zhang C."/>
            <person name="Fan H."/>
            <person name="Li D."/>
            <person name="Dong L."/>
            <person name="Tao Y."/>
            <person name="Gao C."/>
            <person name="Wu H."/>
            <person name="Li Y."/>
            <person name="Cui Y."/>
            <person name="Guo X."/>
            <person name="Zheng S."/>
            <person name="Wang B."/>
            <person name="Yu K."/>
            <person name="Liang Q."/>
            <person name="Yang W."/>
            <person name="Lou X."/>
            <person name="Chen J."/>
            <person name="Feng M."/>
            <person name="Jian J."/>
            <person name="Zhang X."/>
            <person name="Luo G."/>
            <person name="Jiang Y."/>
            <person name="Liu J."/>
            <person name="Wang Z."/>
            <person name="Sha Y."/>
            <person name="Zhang B."/>
            <person name="Wu H."/>
            <person name="Tang D."/>
            <person name="Shen Q."/>
            <person name="Xue P."/>
            <person name="Zou S."/>
            <person name="Wang X."/>
            <person name="Liu X."/>
            <person name="Wang F."/>
            <person name="Yang Y."/>
            <person name="An X."/>
            <person name="Dong Z."/>
            <person name="Zhang K."/>
            <person name="Zhang X."/>
            <person name="Luo M.C."/>
            <person name="Dvorak J."/>
            <person name="Tong Y."/>
            <person name="Wang J."/>
            <person name="Yang H."/>
            <person name="Li Z."/>
            <person name="Wang D."/>
            <person name="Zhang A."/>
            <person name="Wang J."/>
        </authorList>
    </citation>
    <scope>NUCLEOTIDE SEQUENCE</scope>
    <source>
        <strain evidence="3">cv. G1812</strain>
    </source>
</reference>
<name>A0A8R7TRR5_TRIUA</name>
<feature type="compositionally biased region" description="Basic residues" evidence="1">
    <location>
        <begin position="139"/>
        <end position="164"/>
    </location>
</feature>
<organism evidence="2 3">
    <name type="scientific">Triticum urartu</name>
    <name type="common">Red wild einkorn</name>
    <name type="synonym">Crithodium urartu</name>
    <dbReference type="NCBI Taxonomy" id="4572"/>
    <lineage>
        <taxon>Eukaryota</taxon>
        <taxon>Viridiplantae</taxon>
        <taxon>Streptophyta</taxon>
        <taxon>Embryophyta</taxon>
        <taxon>Tracheophyta</taxon>
        <taxon>Spermatophyta</taxon>
        <taxon>Magnoliopsida</taxon>
        <taxon>Liliopsida</taxon>
        <taxon>Poales</taxon>
        <taxon>Poaceae</taxon>
        <taxon>BOP clade</taxon>
        <taxon>Pooideae</taxon>
        <taxon>Triticodae</taxon>
        <taxon>Triticeae</taxon>
        <taxon>Triticinae</taxon>
        <taxon>Triticum</taxon>
    </lineage>
</organism>
<dbReference type="Proteomes" id="UP000015106">
    <property type="component" value="Chromosome 3"/>
</dbReference>
<accession>A0A8R7TRR5</accession>